<organism evidence="1">
    <name type="scientific">uncultured Chloroflexia bacterium</name>
    <dbReference type="NCBI Taxonomy" id="1672391"/>
    <lineage>
        <taxon>Bacteria</taxon>
        <taxon>Bacillati</taxon>
        <taxon>Chloroflexota</taxon>
        <taxon>Chloroflexia</taxon>
        <taxon>environmental samples</taxon>
    </lineage>
</organism>
<dbReference type="AlphaFoldDB" id="A0A6J4LBH6"/>
<evidence type="ECO:0000313" key="1">
    <source>
        <dbReference type="EMBL" id="CAA9328794.1"/>
    </source>
</evidence>
<dbReference type="EMBL" id="CADCTR010002050">
    <property type="protein sequence ID" value="CAA9328794.1"/>
    <property type="molecule type" value="Genomic_DNA"/>
</dbReference>
<name>A0A6J4LBH6_9CHLR</name>
<gene>
    <name evidence="1" type="ORF">AVDCRST_MAG93-6092</name>
</gene>
<protein>
    <submittedName>
        <fullName evidence="1">Uncharacterized protein</fullName>
    </submittedName>
</protein>
<proteinExistence type="predicted"/>
<accession>A0A6J4LBH6</accession>
<reference evidence="1" key="1">
    <citation type="submission" date="2020-02" db="EMBL/GenBank/DDBJ databases">
        <authorList>
            <person name="Meier V. D."/>
        </authorList>
    </citation>
    <scope>NUCLEOTIDE SEQUENCE</scope>
    <source>
        <strain evidence="1">AVDCRST_MAG93</strain>
    </source>
</reference>
<sequence>MRERVETDNSLSLNANRLREWDGWTAPSREYLDSFDDRLEIRPMADEHESVVRSFYEWFDPRLSEIYRDPVEELRGLETRSVQIEQEIAELIGSLPSEQT</sequence>